<dbReference type="EMBL" id="FQVE01000003">
    <property type="protein sequence ID" value="SHF86023.1"/>
    <property type="molecule type" value="Genomic_DNA"/>
</dbReference>
<name>A0A1M5F3B0_9FLAO</name>
<reference evidence="3" key="3">
    <citation type="submission" date="2016-11" db="EMBL/GenBank/DDBJ databases">
        <authorList>
            <person name="Jaros S."/>
            <person name="Januszkiewicz K."/>
            <person name="Wedrychowicz H."/>
        </authorList>
    </citation>
    <scope>NUCLEOTIDE SEQUENCE [LARGE SCALE GENOMIC DNA]</scope>
    <source>
        <strain evidence="3">YR203</strain>
    </source>
</reference>
<proteinExistence type="predicted"/>
<evidence type="ECO:0000313" key="4">
    <source>
        <dbReference type="Proteomes" id="UP000028719"/>
    </source>
</evidence>
<evidence type="ECO:0000313" key="3">
    <source>
        <dbReference type="EMBL" id="SHF86023.1"/>
    </source>
</evidence>
<accession>A0A1M5F3B0</accession>
<sequence>MEENKLIKDIQPKSETFKIIQKYVLNKYTITIGMFLVWMIFFDKTSFLVINELNGEISRYEDQLEYYKKEYEKNDTFYKKLMNNKEEKEKYARENYFMKKPDEEIFILVVDSANTAKK</sequence>
<evidence type="ECO:0000256" key="1">
    <source>
        <dbReference type="SAM" id="Phobius"/>
    </source>
</evidence>
<dbReference type="OrthoDB" id="1467719at2"/>
<keyword evidence="4" id="KW-1185">Reference proteome</keyword>
<reference evidence="2 4" key="1">
    <citation type="submission" date="2014-07" db="EMBL/GenBank/DDBJ databases">
        <title>Genome of Chryseobacterium vrystaatense LMG 22846.</title>
        <authorList>
            <person name="Pipes S.E."/>
            <person name="Stropko S.J."/>
            <person name="Newman J.D."/>
        </authorList>
    </citation>
    <scope>NUCLEOTIDE SEQUENCE [LARGE SCALE GENOMIC DNA]</scope>
    <source>
        <strain evidence="2 4">LMG 22846</strain>
    </source>
</reference>
<evidence type="ECO:0000313" key="5">
    <source>
        <dbReference type="Proteomes" id="UP000184108"/>
    </source>
</evidence>
<keyword evidence="1" id="KW-1133">Transmembrane helix</keyword>
<keyword evidence="3" id="KW-0131">Cell cycle</keyword>
<dbReference type="AlphaFoldDB" id="A0A1M5F3B0"/>
<feature type="transmembrane region" description="Helical" evidence="1">
    <location>
        <begin position="23"/>
        <end position="42"/>
    </location>
</feature>
<dbReference type="Pfam" id="PF04977">
    <property type="entry name" value="DivIC"/>
    <property type="match status" value="1"/>
</dbReference>
<reference evidence="5" key="2">
    <citation type="submission" date="2016-11" db="EMBL/GenBank/DDBJ databases">
        <authorList>
            <person name="Varghese N."/>
            <person name="Submissions S."/>
        </authorList>
    </citation>
    <scope>NUCLEOTIDE SEQUENCE [LARGE SCALE GENOMIC DNA]</scope>
    <source>
        <strain evidence="5">YR203</strain>
    </source>
</reference>
<protein>
    <submittedName>
        <fullName evidence="3">Cell division protein FtsB</fullName>
    </submittedName>
    <submittedName>
        <fullName evidence="2">Septum formation inhibitor</fullName>
    </submittedName>
</protein>
<dbReference type="RefSeq" id="WP_034745147.1">
    <property type="nucleotide sequence ID" value="NZ_FQVE01000003.1"/>
</dbReference>
<keyword evidence="1" id="KW-0472">Membrane</keyword>
<dbReference type="GO" id="GO:0051301">
    <property type="term" value="P:cell division"/>
    <property type="evidence" value="ECO:0007669"/>
    <property type="project" value="UniProtKB-KW"/>
</dbReference>
<dbReference type="InterPro" id="IPR007060">
    <property type="entry name" value="FtsL/DivIC"/>
</dbReference>
<organism evidence="3 5">
    <name type="scientific">Chryseobacterium vrystaatense</name>
    <dbReference type="NCBI Taxonomy" id="307480"/>
    <lineage>
        <taxon>Bacteria</taxon>
        <taxon>Pseudomonadati</taxon>
        <taxon>Bacteroidota</taxon>
        <taxon>Flavobacteriia</taxon>
        <taxon>Flavobacteriales</taxon>
        <taxon>Weeksellaceae</taxon>
        <taxon>Chryseobacterium group</taxon>
        <taxon>Chryseobacterium</taxon>
    </lineage>
</organism>
<evidence type="ECO:0000313" key="2">
    <source>
        <dbReference type="EMBL" id="KFF26020.1"/>
    </source>
</evidence>
<dbReference type="Proteomes" id="UP000028719">
    <property type="component" value="Unassembled WGS sequence"/>
</dbReference>
<dbReference type="Proteomes" id="UP000184108">
    <property type="component" value="Unassembled WGS sequence"/>
</dbReference>
<keyword evidence="1" id="KW-0812">Transmembrane</keyword>
<keyword evidence="3" id="KW-0132">Cell division</keyword>
<dbReference type="EMBL" id="JPRI01000004">
    <property type="protein sequence ID" value="KFF26020.1"/>
    <property type="molecule type" value="Genomic_DNA"/>
</dbReference>
<gene>
    <name evidence="2" type="ORF">IW16_14300</name>
    <name evidence="3" type="ORF">SAMN02787073_3125</name>
</gene>